<gene>
    <name evidence="1" type="ORF">CTRU02_212481</name>
</gene>
<name>A0ACC3YNN7_COLTU</name>
<evidence type="ECO:0000313" key="2">
    <source>
        <dbReference type="Proteomes" id="UP000805649"/>
    </source>
</evidence>
<proteinExistence type="predicted"/>
<dbReference type="Proteomes" id="UP000805649">
    <property type="component" value="Unassembled WGS sequence"/>
</dbReference>
<protein>
    <submittedName>
        <fullName evidence="1">Uncharacterized protein</fullName>
    </submittedName>
</protein>
<dbReference type="EMBL" id="VUJX02000008">
    <property type="protein sequence ID" value="KAL0933518.1"/>
    <property type="molecule type" value="Genomic_DNA"/>
</dbReference>
<evidence type="ECO:0000313" key="1">
    <source>
        <dbReference type="EMBL" id="KAL0933518.1"/>
    </source>
</evidence>
<organism evidence="1 2">
    <name type="scientific">Colletotrichum truncatum</name>
    <name type="common">Anthracnose fungus</name>
    <name type="synonym">Colletotrichum capsici</name>
    <dbReference type="NCBI Taxonomy" id="5467"/>
    <lineage>
        <taxon>Eukaryota</taxon>
        <taxon>Fungi</taxon>
        <taxon>Dikarya</taxon>
        <taxon>Ascomycota</taxon>
        <taxon>Pezizomycotina</taxon>
        <taxon>Sordariomycetes</taxon>
        <taxon>Hypocreomycetidae</taxon>
        <taxon>Glomerellales</taxon>
        <taxon>Glomerellaceae</taxon>
        <taxon>Colletotrichum</taxon>
        <taxon>Colletotrichum truncatum species complex</taxon>
    </lineage>
</organism>
<comment type="caution">
    <text evidence="1">The sequence shown here is derived from an EMBL/GenBank/DDBJ whole genome shotgun (WGS) entry which is preliminary data.</text>
</comment>
<reference evidence="1 2" key="1">
    <citation type="journal article" date="2020" name="Phytopathology">
        <title>Genome Sequence Resources of Colletotrichum truncatum, C. plurivorum, C. musicola, and C. sojae: Four Species Pathogenic to Soybean (Glycine max).</title>
        <authorList>
            <person name="Rogerio F."/>
            <person name="Boufleur T.R."/>
            <person name="Ciampi-Guillardi M."/>
            <person name="Sukno S.A."/>
            <person name="Thon M.R."/>
            <person name="Massola Junior N.S."/>
            <person name="Baroncelli R."/>
        </authorList>
    </citation>
    <scope>NUCLEOTIDE SEQUENCE [LARGE SCALE GENOMIC DNA]</scope>
    <source>
        <strain evidence="1 2">CMES1059</strain>
    </source>
</reference>
<sequence length="373" mass="43546">MVRNAKQVLDLIIGATFKNREWFEQAVKLGANPVFAGYSLAHLAEDNHREEYYLIMSLVYFPPALRSITRLKASLRDAMGYNEALSEYQDEGSKIRLKFSRSRQTSVDHFAKLLDHGPAGLNTWVLYYNKGEGSLESLLLPDHKLPWLRSYRLPLPQTISWQAEEPAWLDITLPKWEKEDDCYAKWSNYAKRPMHSYVWKAIFADLSYIDAIVSRGRNAIVVSRYLPFLFSQVPTKAIDVIVVILGQQGDCGFEDDLLQKPGGLRESLHPHSWNEELCEATYTDTTMTVNIWQCQKQANRTAVYQMLDTLCQRNEESQKWETYMMYACDADFGLYKKECQFSERENMFSLELNQCFHLGEAQHWKFYEYDRQD</sequence>
<accession>A0ACC3YNN7</accession>
<keyword evidence="2" id="KW-1185">Reference proteome</keyword>